<reference evidence="2" key="1">
    <citation type="submission" date="2022-03" db="EMBL/GenBank/DDBJ databases">
        <title>Complete genome sequence of Caldinitratiruptor microaerophilus.</title>
        <authorList>
            <person name="Mukaiyama R."/>
            <person name="Nishiyama T."/>
            <person name="Ueda K."/>
        </authorList>
    </citation>
    <scope>NUCLEOTIDE SEQUENCE</scope>
    <source>
        <strain evidence="2">JCM 16183</strain>
    </source>
</reference>
<protein>
    <submittedName>
        <fullName evidence="2">Uncharacterized protein</fullName>
    </submittedName>
</protein>
<evidence type="ECO:0000313" key="3">
    <source>
        <dbReference type="Proteomes" id="UP001163687"/>
    </source>
</evidence>
<dbReference type="EMBL" id="AP025628">
    <property type="protein sequence ID" value="BDG61588.1"/>
    <property type="molecule type" value="Genomic_DNA"/>
</dbReference>
<dbReference type="AlphaFoldDB" id="A0AA35CND6"/>
<dbReference type="Proteomes" id="UP001163687">
    <property type="component" value="Chromosome"/>
</dbReference>
<sequence>MVRGPDGFPGPAPEFTGPPERRVLPQVPGEWEQEPEVAVPPEERQSPYRTPPPRRLPEAEPQGCG</sequence>
<evidence type="ECO:0000256" key="1">
    <source>
        <dbReference type="SAM" id="MobiDB-lite"/>
    </source>
</evidence>
<keyword evidence="3" id="KW-1185">Reference proteome</keyword>
<dbReference type="KEGG" id="cmic:caldi_26780"/>
<proteinExistence type="predicted"/>
<accession>A0AA35CND6</accession>
<gene>
    <name evidence="2" type="ORF">caldi_26780</name>
</gene>
<organism evidence="2 3">
    <name type="scientific">Caldinitratiruptor microaerophilus</name>
    <dbReference type="NCBI Taxonomy" id="671077"/>
    <lineage>
        <taxon>Bacteria</taxon>
        <taxon>Bacillati</taxon>
        <taxon>Bacillota</taxon>
        <taxon>Clostridia</taxon>
        <taxon>Eubacteriales</taxon>
        <taxon>Symbiobacteriaceae</taxon>
        <taxon>Caldinitratiruptor</taxon>
    </lineage>
</organism>
<dbReference type="RefSeq" id="WP_264842223.1">
    <property type="nucleotide sequence ID" value="NZ_AP025628.1"/>
</dbReference>
<feature type="region of interest" description="Disordered" evidence="1">
    <location>
        <begin position="1"/>
        <end position="65"/>
    </location>
</feature>
<evidence type="ECO:0000313" key="2">
    <source>
        <dbReference type="EMBL" id="BDG61588.1"/>
    </source>
</evidence>
<name>A0AA35CND6_9FIRM</name>